<evidence type="ECO:0000256" key="2">
    <source>
        <dbReference type="ARBA" id="ARBA00009272"/>
    </source>
</evidence>
<evidence type="ECO:0000313" key="7">
    <source>
        <dbReference type="Proteomes" id="UP000624279"/>
    </source>
</evidence>
<proteinExistence type="inferred from homology"/>
<dbReference type="PRINTS" id="PR01006">
    <property type="entry name" value="FLGHOOKFLIE"/>
</dbReference>
<dbReference type="PANTHER" id="PTHR34653">
    <property type="match status" value="1"/>
</dbReference>
<keyword evidence="7" id="KW-1185">Reference proteome</keyword>
<dbReference type="HAMAP" id="MF_00724">
    <property type="entry name" value="FliE"/>
    <property type="match status" value="1"/>
</dbReference>
<evidence type="ECO:0000256" key="1">
    <source>
        <dbReference type="ARBA" id="ARBA00004117"/>
    </source>
</evidence>
<keyword evidence="6" id="KW-0969">Cilium</keyword>
<dbReference type="PANTHER" id="PTHR34653:SF1">
    <property type="entry name" value="FLAGELLAR HOOK-BASAL BODY COMPLEX PROTEIN FLIE"/>
    <property type="match status" value="1"/>
</dbReference>
<evidence type="ECO:0000256" key="3">
    <source>
        <dbReference type="ARBA" id="ARBA00023143"/>
    </source>
</evidence>
<dbReference type="Proteomes" id="UP000624279">
    <property type="component" value="Unassembled WGS sequence"/>
</dbReference>
<gene>
    <name evidence="4 6" type="primary">fliE</name>
    <name evidence="6" type="ORF">H8K55_15845</name>
</gene>
<sequence>MEISAIAAIQGAEFLPATSALPSVAAASSSGFSDMVSQGIAQVNEQLLISQADLQTLATGDVQNLHQVMMRLEESRLSFQLMVQVRNRLLESYQEVMKMQI</sequence>
<organism evidence="6 7">
    <name type="scientific">Undibacterium flavidum</name>
    <dbReference type="NCBI Taxonomy" id="2762297"/>
    <lineage>
        <taxon>Bacteria</taxon>
        <taxon>Pseudomonadati</taxon>
        <taxon>Pseudomonadota</taxon>
        <taxon>Betaproteobacteria</taxon>
        <taxon>Burkholderiales</taxon>
        <taxon>Oxalobacteraceae</taxon>
        <taxon>Undibacterium</taxon>
    </lineage>
</organism>
<dbReference type="RefSeq" id="WP_186943039.1">
    <property type="nucleotide sequence ID" value="NZ_JACOGA010000015.1"/>
</dbReference>
<keyword evidence="6" id="KW-0966">Cell projection</keyword>
<dbReference type="InterPro" id="IPR001624">
    <property type="entry name" value="FliE"/>
</dbReference>
<evidence type="ECO:0000313" key="6">
    <source>
        <dbReference type="EMBL" id="MBC3875062.1"/>
    </source>
</evidence>
<comment type="subcellular location">
    <subcellularLocation>
        <location evidence="1 4">Bacterial flagellum basal body</location>
    </subcellularLocation>
</comment>
<evidence type="ECO:0000256" key="4">
    <source>
        <dbReference type="HAMAP-Rule" id="MF_00724"/>
    </source>
</evidence>
<dbReference type="NCBIfam" id="TIGR00205">
    <property type="entry name" value="fliE"/>
    <property type="match status" value="1"/>
</dbReference>
<reference evidence="6 7" key="1">
    <citation type="submission" date="2020-08" db="EMBL/GenBank/DDBJ databases">
        <title>Novel species isolated from subtropical streams in China.</title>
        <authorList>
            <person name="Lu H."/>
        </authorList>
    </citation>
    <scope>NUCLEOTIDE SEQUENCE [LARGE SCALE GENOMIC DNA]</scope>
    <source>
        <strain evidence="6 7">LX15W</strain>
    </source>
</reference>
<evidence type="ECO:0000256" key="5">
    <source>
        <dbReference type="NCBIfam" id="TIGR00205"/>
    </source>
</evidence>
<comment type="caution">
    <text evidence="6">The sequence shown here is derived from an EMBL/GenBank/DDBJ whole genome shotgun (WGS) entry which is preliminary data.</text>
</comment>
<dbReference type="Pfam" id="PF02049">
    <property type="entry name" value="FliE"/>
    <property type="match status" value="1"/>
</dbReference>
<keyword evidence="6" id="KW-0282">Flagellum</keyword>
<protein>
    <recommendedName>
        <fullName evidence="4 5">Flagellar hook-basal body complex protein FliE</fullName>
    </recommendedName>
</protein>
<name>A0ABR6YET5_9BURK</name>
<keyword evidence="3 4" id="KW-0975">Bacterial flagellum</keyword>
<comment type="similarity">
    <text evidence="2 4">Belongs to the FliE family.</text>
</comment>
<dbReference type="EMBL" id="JACOGA010000015">
    <property type="protein sequence ID" value="MBC3875062.1"/>
    <property type="molecule type" value="Genomic_DNA"/>
</dbReference>
<accession>A0ABR6YET5</accession>